<feature type="transmembrane region" description="Helical" evidence="1">
    <location>
        <begin position="54"/>
        <end position="75"/>
    </location>
</feature>
<dbReference type="AlphaFoldDB" id="A0A9E8LSJ9"/>
<dbReference type="EMBL" id="CP106878">
    <property type="protein sequence ID" value="WAA08817.1"/>
    <property type="molecule type" value="Genomic_DNA"/>
</dbReference>
<dbReference type="Proteomes" id="UP001164718">
    <property type="component" value="Chromosome"/>
</dbReference>
<feature type="transmembrane region" description="Helical" evidence="1">
    <location>
        <begin position="246"/>
        <end position="265"/>
    </location>
</feature>
<evidence type="ECO:0000313" key="2">
    <source>
        <dbReference type="EMBL" id="WAA08817.1"/>
    </source>
</evidence>
<feature type="transmembrane region" description="Helical" evidence="1">
    <location>
        <begin position="157"/>
        <end position="174"/>
    </location>
</feature>
<feature type="transmembrane region" description="Helical" evidence="1">
    <location>
        <begin position="87"/>
        <end position="104"/>
    </location>
</feature>
<feature type="transmembrane region" description="Helical" evidence="1">
    <location>
        <begin position="221"/>
        <end position="240"/>
    </location>
</feature>
<keyword evidence="3" id="KW-1185">Reference proteome</keyword>
<feature type="transmembrane region" description="Helical" evidence="1">
    <location>
        <begin position="5"/>
        <end position="22"/>
    </location>
</feature>
<dbReference type="KEGG" id="faf:OE104_09355"/>
<reference evidence="2" key="1">
    <citation type="submission" date="2022-09" db="EMBL/GenBank/DDBJ databases">
        <title>Complete Genomes of Fervidibacillus albus and Fervidibacillus halotolerans isolated from tidal flat sediments.</title>
        <authorList>
            <person name="Kwon K.K."/>
            <person name="Yang S.-H."/>
            <person name="Park M.J."/>
            <person name="Oh H.-M."/>
        </authorList>
    </citation>
    <scope>NUCLEOTIDE SEQUENCE</scope>
    <source>
        <strain evidence="2">MEBiC13591</strain>
    </source>
</reference>
<keyword evidence="1" id="KW-0812">Transmembrane</keyword>
<keyword evidence="1" id="KW-0472">Membrane</keyword>
<accession>A0A9E8LSJ9</accession>
<dbReference type="RefSeq" id="WP_275416599.1">
    <property type="nucleotide sequence ID" value="NZ_CP106878.1"/>
</dbReference>
<proteinExistence type="predicted"/>
<feature type="transmembrane region" description="Helical" evidence="1">
    <location>
        <begin position="194"/>
        <end position="214"/>
    </location>
</feature>
<gene>
    <name evidence="2" type="ORF">OE104_09355</name>
</gene>
<sequence length="271" mass="30256">MKRLYLIPLPSIIIGSFAMYMNGVSTVIWIQNVFASIIAVLFSEFVLRKSKMIGSIYSIPLVILLLLFTFSHPGLEGVHRWISIGPIRFYVASIVLPLLMIGLWEISKKSNWKTPMIITMGVALLLAFQPDASQATAFIISMAIILFNKISKRAHRLSVLGLFSFIIILSWQYLDHLPPVPYVEEIVKMVANMGVGWFVLGIISLGILPLPFFFPPQHARLPSIGLGVYFIIVLISTLFGNFPVPIMGYGISPIIGYFVAIAWLINNKTNS</sequence>
<evidence type="ECO:0000313" key="3">
    <source>
        <dbReference type="Proteomes" id="UP001164718"/>
    </source>
</evidence>
<name>A0A9E8LSJ9_9BACI</name>
<evidence type="ECO:0000256" key="1">
    <source>
        <dbReference type="SAM" id="Phobius"/>
    </source>
</evidence>
<protein>
    <submittedName>
        <fullName evidence="2">Uncharacterized protein</fullName>
    </submittedName>
</protein>
<keyword evidence="1" id="KW-1133">Transmembrane helix</keyword>
<organism evidence="2 3">
    <name type="scientific">Fervidibacillus albus</name>
    <dbReference type="NCBI Taxonomy" id="2980026"/>
    <lineage>
        <taxon>Bacteria</taxon>
        <taxon>Bacillati</taxon>
        <taxon>Bacillota</taxon>
        <taxon>Bacilli</taxon>
        <taxon>Bacillales</taxon>
        <taxon>Bacillaceae</taxon>
        <taxon>Fervidibacillus</taxon>
    </lineage>
</organism>
<feature type="transmembrane region" description="Helical" evidence="1">
    <location>
        <begin position="28"/>
        <end position="47"/>
    </location>
</feature>